<sequence>MPPKKDKGKGPKKPAKTDKQKKAEAEMMKKVIAQYSGVLSVEDIKGMKEIFDTNDQSNAGFIKASTLGFILRTLGFNPRESDLQRVAKEYDPEKTDQLKFPDFVGSVLGIQTSITDKEIIPAFQVFDPEKRGVIEADEIMKCLTNVGDMLDEVEAKAFKDNLKIDDLGLFSYEDKMKSSVALLRRFNLLTHRRFASSYIVQEIQADQYGAPLDVLKLNQTTTFDSSQLKPNDVLIKLLASPINPADINMV</sequence>
<dbReference type="Proteomes" id="UP000663828">
    <property type="component" value="Unassembled WGS sequence"/>
</dbReference>
<dbReference type="GO" id="GO:0005509">
    <property type="term" value="F:calcium ion binding"/>
    <property type="evidence" value="ECO:0007669"/>
    <property type="project" value="InterPro"/>
</dbReference>
<dbReference type="GO" id="GO:0016460">
    <property type="term" value="C:myosin II complex"/>
    <property type="evidence" value="ECO:0007669"/>
    <property type="project" value="TreeGrafter"/>
</dbReference>
<evidence type="ECO:0000256" key="2">
    <source>
        <dbReference type="SAM" id="MobiDB-lite"/>
    </source>
</evidence>
<dbReference type="FunFam" id="1.10.238.10:FF:000001">
    <property type="entry name" value="Calmodulin 1"/>
    <property type="match status" value="1"/>
</dbReference>
<feature type="region of interest" description="Disordered" evidence="2">
    <location>
        <begin position="1"/>
        <end position="24"/>
    </location>
</feature>
<feature type="domain" description="EF-hand" evidence="3">
    <location>
        <begin position="114"/>
        <end position="149"/>
    </location>
</feature>
<name>A0A816C361_ADIRI</name>
<evidence type="ECO:0000313" key="4">
    <source>
        <dbReference type="EMBL" id="CAF1615252.1"/>
    </source>
</evidence>
<dbReference type="InterPro" id="IPR011992">
    <property type="entry name" value="EF-hand-dom_pair"/>
</dbReference>
<protein>
    <recommendedName>
        <fullName evidence="3">EF-hand domain-containing protein</fullName>
    </recommendedName>
</protein>
<gene>
    <name evidence="4" type="ORF">XAT740_LOCUS49467</name>
</gene>
<dbReference type="PANTHER" id="PTHR23048">
    <property type="entry name" value="MYOSIN LIGHT CHAIN 1, 3"/>
    <property type="match status" value="1"/>
</dbReference>
<dbReference type="EMBL" id="CAJNOR010007331">
    <property type="protein sequence ID" value="CAF1615252.1"/>
    <property type="molecule type" value="Genomic_DNA"/>
</dbReference>
<feature type="non-terminal residue" evidence="4">
    <location>
        <position position="1"/>
    </location>
</feature>
<dbReference type="PROSITE" id="PS50222">
    <property type="entry name" value="EF_HAND_2"/>
    <property type="match status" value="1"/>
</dbReference>
<dbReference type="InterPro" id="IPR002048">
    <property type="entry name" value="EF_hand_dom"/>
</dbReference>
<dbReference type="Gene3D" id="1.10.238.10">
    <property type="entry name" value="EF-hand"/>
    <property type="match status" value="1"/>
</dbReference>
<dbReference type="PANTHER" id="PTHR23048:SF0">
    <property type="entry name" value="CALMODULIN LIKE 3"/>
    <property type="match status" value="1"/>
</dbReference>
<evidence type="ECO:0000259" key="3">
    <source>
        <dbReference type="PROSITE" id="PS50222"/>
    </source>
</evidence>
<evidence type="ECO:0000313" key="5">
    <source>
        <dbReference type="Proteomes" id="UP000663828"/>
    </source>
</evidence>
<accession>A0A816C361</accession>
<keyword evidence="5" id="KW-1185">Reference proteome</keyword>
<organism evidence="4 5">
    <name type="scientific">Adineta ricciae</name>
    <name type="common">Rotifer</name>
    <dbReference type="NCBI Taxonomy" id="249248"/>
    <lineage>
        <taxon>Eukaryota</taxon>
        <taxon>Metazoa</taxon>
        <taxon>Spiralia</taxon>
        <taxon>Gnathifera</taxon>
        <taxon>Rotifera</taxon>
        <taxon>Eurotatoria</taxon>
        <taxon>Bdelloidea</taxon>
        <taxon>Adinetida</taxon>
        <taxon>Adinetidae</taxon>
        <taxon>Adineta</taxon>
    </lineage>
</organism>
<evidence type="ECO:0000256" key="1">
    <source>
        <dbReference type="ARBA" id="ARBA00022737"/>
    </source>
</evidence>
<keyword evidence="1" id="KW-0677">Repeat</keyword>
<dbReference type="Gene3D" id="3.90.180.10">
    <property type="entry name" value="Medium-chain alcohol dehydrogenases, catalytic domain"/>
    <property type="match status" value="1"/>
</dbReference>
<reference evidence="4" key="1">
    <citation type="submission" date="2021-02" db="EMBL/GenBank/DDBJ databases">
        <authorList>
            <person name="Nowell W R."/>
        </authorList>
    </citation>
    <scope>NUCLEOTIDE SEQUENCE</scope>
</reference>
<dbReference type="SUPFAM" id="SSF47473">
    <property type="entry name" value="EF-hand"/>
    <property type="match status" value="1"/>
</dbReference>
<proteinExistence type="predicted"/>
<comment type="caution">
    <text evidence="4">The sequence shown here is derived from an EMBL/GenBank/DDBJ whole genome shotgun (WGS) entry which is preliminary data.</text>
</comment>
<dbReference type="AlphaFoldDB" id="A0A816C361"/>
<dbReference type="InterPro" id="IPR050230">
    <property type="entry name" value="CALM/Myosin/TropC-like"/>
</dbReference>